<feature type="region of interest" description="Disordered" evidence="1">
    <location>
        <begin position="90"/>
        <end position="154"/>
    </location>
</feature>
<feature type="region of interest" description="Disordered" evidence="1">
    <location>
        <begin position="1"/>
        <end position="20"/>
    </location>
</feature>
<organism evidence="2">
    <name type="scientific">marine metagenome</name>
    <dbReference type="NCBI Taxonomy" id="408172"/>
    <lineage>
        <taxon>unclassified sequences</taxon>
        <taxon>metagenomes</taxon>
        <taxon>ecological metagenomes</taxon>
    </lineage>
</organism>
<feature type="compositionally biased region" description="Basic and acidic residues" evidence="1">
    <location>
        <begin position="130"/>
        <end position="154"/>
    </location>
</feature>
<feature type="compositionally biased region" description="Polar residues" evidence="1">
    <location>
        <begin position="1"/>
        <end position="11"/>
    </location>
</feature>
<feature type="non-terminal residue" evidence="2">
    <location>
        <position position="1"/>
    </location>
</feature>
<dbReference type="AlphaFoldDB" id="A0A382WD65"/>
<proteinExistence type="predicted"/>
<protein>
    <submittedName>
        <fullName evidence="2">Uncharacterized protein</fullName>
    </submittedName>
</protein>
<gene>
    <name evidence="2" type="ORF">METZ01_LOCUS408925</name>
</gene>
<evidence type="ECO:0000256" key="1">
    <source>
        <dbReference type="SAM" id="MobiDB-lite"/>
    </source>
</evidence>
<reference evidence="2" key="1">
    <citation type="submission" date="2018-05" db="EMBL/GenBank/DDBJ databases">
        <authorList>
            <person name="Lanie J.A."/>
            <person name="Ng W.-L."/>
            <person name="Kazmierczak K.M."/>
            <person name="Andrzejewski T.M."/>
            <person name="Davidsen T.M."/>
            <person name="Wayne K.J."/>
            <person name="Tettelin H."/>
            <person name="Glass J.I."/>
            <person name="Rusch D."/>
            <person name="Podicherti R."/>
            <person name="Tsui H.-C.T."/>
            <person name="Winkler M.E."/>
        </authorList>
    </citation>
    <scope>NUCLEOTIDE SEQUENCE</scope>
</reference>
<evidence type="ECO:0000313" key="2">
    <source>
        <dbReference type="EMBL" id="SVD56071.1"/>
    </source>
</evidence>
<sequence length="154" mass="17594">KTSGVGRNNSPPTRPIFFRGSGYLDRHLNLSDEQKMQIQGIRQKSHQRVHEFGKPFRDQLHSEHTEVQKEIRQVLTPEQVKTFDNLPHFRFNIESGKPSGRPPRFPGQTNGGNPPPHRKRPDPQGPPPHPKSEQKPDPTKPDRSQNKLPDLKSA</sequence>
<name>A0A382WD65_9ZZZZ</name>
<accession>A0A382WD65</accession>
<dbReference type="EMBL" id="UINC01158496">
    <property type="protein sequence ID" value="SVD56071.1"/>
    <property type="molecule type" value="Genomic_DNA"/>
</dbReference>